<accession>A0A8J4E0U9</accession>
<evidence type="ECO:0000313" key="2">
    <source>
        <dbReference type="EMBL" id="GIJ57324.1"/>
    </source>
</evidence>
<proteinExistence type="predicted"/>
<dbReference type="EMBL" id="BOPG01000030">
    <property type="protein sequence ID" value="GIJ57324.1"/>
    <property type="molecule type" value="Genomic_DNA"/>
</dbReference>
<name>A0A8J4E0U9_9ACTN</name>
<organism evidence="2 3">
    <name type="scientific">Virgisporangium aurantiacum</name>
    <dbReference type="NCBI Taxonomy" id="175570"/>
    <lineage>
        <taxon>Bacteria</taxon>
        <taxon>Bacillati</taxon>
        <taxon>Actinomycetota</taxon>
        <taxon>Actinomycetes</taxon>
        <taxon>Micromonosporales</taxon>
        <taxon>Micromonosporaceae</taxon>
        <taxon>Virgisporangium</taxon>
    </lineage>
</organism>
<sequence length="338" mass="35415">MPVLRRISSLVAIVVLGSLIVPEPAGAHPGPVAKCEINRLAEPVNWSMSIVTGVDPSGRYVAGRGYPADPWSDLIRYPVIWDGGVPTAVPIPGIDQNLNDVNSAGVAVGTSYDPDSWEPLSPWAYVDGRLRPLPGVESGDASGINEHGAVSGNRADGVPVWWPSPTSDPRKLPSPDGALWVRTFDIDDDGTIVGVFVDRDDHDRGIAWLPDGTFTVLSPPAGLGPATAAFNIRNGWISGWAGSPTGPVTVRWHLRSGATDVIPQFRYVSVGVNAAGWLAGSGMTGSALLVSDTGDLSLPGLVDEPDDIALGLSDSGRVIGGQATDKEGQLRAVRWICG</sequence>
<comment type="caution">
    <text evidence="2">The sequence shown here is derived from an EMBL/GenBank/DDBJ whole genome shotgun (WGS) entry which is preliminary data.</text>
</comment>
<evidence type="ECO:0000313" key="3">
    <source>
        <dbReference type="Proteomes" id="UP000612585"/>
    </source>
</evidence>
<dbReference type="AlphaFoldDB" id="A0A8J4E0U9"/>
<evidence type="ECO:0000256" key="1">
    <source>
        <dbReference type="SAM" id="SignalP"/>
    </source>
</evidence>
<keyword evidence="3" id="KW-1185">Reference proteome</keyword>
<feature type="chain" id="PRO_5035261082" evidence="1">
    <location>
        <begin position="28"/>
        <end position="338"/>
    </location>
</feature>
<dbReference type="Proteomes" id="UP000612585">
    <property type="component" value="Unassembled WGS sequence"/>
</dbReference>
<feature type="signal peptide" evidence="1">
    <location>
        <begin position="1"/>
        <end position="27"/>
    </location>
</feature>
<reference evidence="2" key="1">
    <citation type="submission" date="2021-01" db="EMBL/GenBank/DDBJ databases">
        <title>Whole genome shotgun sequence of Virgisporangium aurantiacum NBRC 16421.</title>
        <authorList>
            <person name="Komaki H."/>
            <person name="Tamura T."/>
        </authorList>
    </citation>
    <scope>NUCLEOTIDE SEQUENCE</scope>
    <source>
        <strain evidence="2">NBRC 16421</strain>
    </source>
</reference>
<protein>
    <submittedName>
        <fullName evidence="2">Uncharacterized protein</fullName>
    </submittedName>
</protein>
<gene>
    <name evidence="2" type="ORF">Vau01_048400</name>
</gene>
<keyword evidence="1" id="KW-0732">Signal</keyword>
<dbReference type="RefSeq" id="WP_203996560.1">
    <property type="nucleotide sequence ID" value="NZ_BOPG01000030.1"/>
</dbReference>